<dbReference type="Proteomes" id="UP000321405">
    <property type="component" value="Unassembled WGS sequence"/>
</dbReference>
<comment type="caution">
    <text evidence="1">The sequence shown here is derived from an EMBL/GenBank/DDBJ whole genome shotgun (WGS) entry which is preliminary data.</text>
</comment>
<proteinExistence type="predicted"/>
<protein>
    <submittedName>
        <fullName evidence="1">Uncharacterized protein</fullName>
    </submittedName>
</protein>
<evidence type="ECO:0000313" key="1">
    <source>
        <dbReference type="EMBL" id="GEL02687.1"/>
    </source>
</evidence>
<gene>
    <name evidence="1" type="ORF">SSA02_18500</name>
</gene>
<name>A0A511BQS2_9PROT</name>
<keyword evidence="2" id="KW-1185">Reference proteome</keyword>
<organism evidence="1 2">
    <name type="scientific">Swaminathania salitolerans</name>
    <dbReference type="NCBI Taxonomy" id="182838"/>
    <lineage>
        <taxon>Bacteria</taxon>
        <taxon>Pseudomonadati</taxon>
        <taxon>Pseudomonadota</taxon>
        <taxon>Alphaproteobacteria</taxon>
        <taxon>Acetobacterales</taxon>
        <taxon>Acetobacteraceae</taxon>
        <taxon>Swaminathania</taxon>
    </lineage>
</organism>
<dbReference type="EMBL" id="BJVC01000004">
    <property type="protein sequence ID" value="GEL02687.1"/>
    <property type="molecule type" value="Genomic_DNA"/>
</dbReference>
<dbReference type="RefSeq" id="WP_246103795.1">
    <property type="nucleotide sequence ID" value="NZ_BJVC01000004.1"/>
</dbReference>
<reference evidence="1 2" key="1">
    <citation type="submission" date="2019-07" db="EMBL/GenBank/DDBJ databases">
        <title>Whole genome shotgun sequence of Swaminathania salitolerans NBRC 104436.</title>
        <authorList>
            <person name="Hosoyama A."/>
            <person name="Uohara A."/>
            <person name="Ohji S."/>
            <person name="Ichikawa N."/>
        </authorList>
    </citation>
    <scope>NUCLEOTIDE SEQUENCE [LARGE SCALE GENOMIC DNA]</scope>
    <source>
        <strain evidence="1 2">NBRC 104436</strain>
    </source>
</reference>
<dbReference type="AlphaFoldDB" id="A0A511BQS2"/>
<evidence type="ECO:0000313" key="2">
    <source>
        <dbReference type="Proteomes" id="UP000321405"/>
    </source>
</evidence>
<sequence length="70" mass="8232">MVDGKRLRKTFASSALARRWLTEKRAEVDLRQFNDTSSLDRTPLRRLVERYRDECVTHRAVSVLSGILRE</sequence>
<accession>A0A511BQS2</accession>